<protein>
    <submittedName>
        <fullName evidence="2">D-aminopeptidase</fullName>
        <ecNumber evidence="2">3.4.11.19</ecNumber>
    </submittedName>
</protein>
<evidence type="ECO:0000313" key="2">
    <source>
        <dbReference type="EMBL" id="MBA8878870.1"/>
    </source>
</evidence>
<organism evidence="2 3">
    <name type="scientific">Phyllobacterium myrsinacearum</name>
    <dbReference type="NCBI Taxonomy" id="28101"/>
    <lineage>
        <taxon>Bacteria</taxon>
        <taxon>Pseudomonadati</taxon>
        <taxon>Pseudomonadota</taxon>
        <taxon>Alphaproteobacteria</taxon>
        <taxon>Hyphomicrobiales</taxon>
        <taxon>Phyllobacteriaceae</taxon>
        <taxon>Phyllobacterium</taxon>
    </lineage>
</organism>
<keyword evidence="2" id="KW-0645">Protease</keyword>
<accession>A0A839EQG6</accession>
<keyword evidence="3" id="KW-1185">Reference proteome</keyword>
<gene>
    <name evidence="2" type="ORF">FHW16_002588</name>
</gene>
<sequence length="356" mass="37119">MAQADASTKRIRSRDIGIAPGQYRTGSLNAITDVAGVLVGHVTIIEGETIRTGATAILPHGGNLFQDKVPAAIAVLNGYGKFVGSTQIEELGEIETPIVLTNTLATGRAIEAINRWTLSQPDNDRVVSINPVVGETNDSRLNNIRSGRPTIDEIGQALGKAQGGPVIEGSIGAGAGTVAFGLKGGIGTSSRSIQIGGKDYMVGILVQSNYGGHLRIDGQAYVTVASQDRDGSIVIVVATDAPLSSRNLKRLAVRTFGGLARTGAALSNGSGDYAVAFSTAMGVRRTKEQRQRVTAIPDLPNELISPLFEAAIEATEESIINSLCAAETTEGFNAATMSANKIEAISLDALKRLARL</sequence>
<dbReference type="Proteomes" id="UP000549052">
    <property type="component" value="Unassembled WGS sequence"/>
</dbReference>
<dbReference type="EMBL" id="JACGXN010000003">
    <property type="protein sequence ID" value="MBA8878870.1"/>
    <property type="molecule type" value="Genomic_DNA"/>
</dbReference>
<dbReference type="InterPro" id="IPR005321">
    <property type="entry name" value="Peptidase_S58_DmpA"/>
</dbReference>
<comment type="caution">
    <text evidence="2">The sequence shown here is derived from an EMBL/GenBank/DDBJ whole genome shotgun (WGS) entry which is preliminary data.</text>
</comment>
<dbReference type="GO" id="GO:0004177">
    <property type="term" value="F:aminopeptidase activity"/>
    <property type="evidence" value="ECO:0007669"/>
    <property type="project" value="UniProtKB-KW"/>
</dbReference>
<dbReference type="Gene3D" id="3.60.70.12">
    <property type="entry name" value="L-amino peptidase D-ALA esterase/amidase"/>
    <property type="match status" value="1"/>
</dbReference>
<dbReference type="EC" id="3.4.11.19" evidence="2"/>
<dbReference type="CDD" id="cd02253">
    <property type="entry name" value="DmpA"/>
    <property type="match status" value="1"/>
</dbReference>
<keyword evidence="2" id="KW-0378">Hydrolase</keyword>
<dbReference type="PANTHER" id="PTHR36512:SF3">
    <property type="entry name" value="BLR5678 PROTEIN"/>
    <property type="match status" value="1"/>
</dbReference>
<dbReference type="AlphaFoldDB" id="A0A839EQG6"/>
<comment type="similarity">
    <text evidence="1">Belongs to the peptidase S58 family.</text>
</comment>
<evidence type="ECO:0000256" key="1">
    <source>
        <dbReference type="ARBA" id="ARBA00007068"/>
    </source>
</evidence>
<dbReference type="Pfam" id="PF03576">
    <property type="entry name" value="Peptidase_S58"/>
    <property type="match status" value="1"/>
</dbReference>
<proteinExistence type="inferred from homology"/>
<dbReference type="InterPro" id="IPR016117">
    <property type="entry name" value="ArgJ-like_dom_sf"/>
</dbReference>
<dbReference type="PANTHER" id="PTHR36512">
    <property type="entry name" value="D-AMINOPEPTIDASE"/>
    <property type="match status" value="1"/>
</dbReference>
<reference evidence="2 3" key="1">
    <citation type="submission" date="2020-07" db="EMBL/GenBank/DDBJ databases">
        <title>Genomic Encyclopedia of Type Strains, Phase IV (KMG-V): Genome sequencing to study the core and pangenomes of soil and plant-associated prokaryotes.</title>
        <authorList>
            <person name="Whitman W."/>
        </authorList>
    </citation>
    <scope>NUCLEOTIDE SEQUENCE [LARGE SCALE GENOMIC DNA]</scope>
    <source>
        <strain evidence="2 3">AN3</strain>
    </source>
</reference>
<name>A0A839EQG6_9HYPH</name>
<dbReference type="SUPFAM" id="SSF56266">
    <property type="entry name" value="DmpA/ArgJ-like"/>
    <property type="match status" value="1"/>
</dbReference>
<dbReference type="RefSeq" id="WP_182549561.1">
    <property type="nucleotide sequence ID" value="NZ_JACGXN010000003.1"/>
</dbReference>
<keyword evidence="2" id="KW-0031">Aminopeptidase</keyword>
<evidence type="ECO:0000313" key="3">
    <source>
        <dbReference type="Proteomes" id="UP000549052"/>
    </source>
</evidence>